<evidence type="ECO:0000313" key="4">
    <source>
        <dbReference type="EMBL" id="CAL4783072.1"/>
    </source>
</evidence>
<dbReference type="GO" id="GO:0032259">
    <property type="term" value="P:methylation"/>
    <property type="evidence" value="ECO:0007669"/>
    <property type="project" value="UniProtKB-KW"/>
</dbReference>
<dbReference type="GO" id="GO:0005634">
    <property type="term" value="C:nucleus"/>
    <property type="evidence" value="ECO:0007669"/>
    <property type="project" value="TreeGrafter"/>
</dbReference>
<name>A0A9P1CQC0_9DINO</name>
<feature type="compositionally biased region" description="Basic and acidic residues" evidence="1">
    <location>
        <begin position="559"/>
        <end position="585"/>
    </location>
</feature>
<dbReference type="PANTHER" id="PTHR14312:SF1">
    <property type="entry name" value="BASIC-LEUCINE ZIPPER TRANSCRIPTION FACTOR A"/>
    <property type="match status" value="1"/>
</dbReference>
<feature type="region of interest" description="Disordered" evidence="1">
    <location>
        <begin position="467"/>
        <end position="731"/>
    </location>
</feature>
<gene>
    <name evidence="2" type="ORF">C1SCF055_LOCUS22287</name>
</gene>
<organism evidence="2">
    <name type="scientific">Cladocopium goreaui</name>
    <dbReference type="NCBI Taxonomy" id="2562237"/>
    <lineage>
        <taxon>Eukaryota</taxon>
        <taxon>Sar</taxon>
        <taxon>Alveolata</taxon>
        <taxon>Dinophyceae</taxon>
        <taxon>Suessiales</taxon>
        <taxon>Symbiodiniaceae</taxon>
        <taxon>Cladocopium</taxon>
    </lineage>
</organism>
<proteinExistence type="predicted"/>
<dbReference type="EMBL" id="CAMXCT020002113">
    <property type="protein sequence ID" value="CAL1149135.1"/>
    <property type="molecule type" value="Genomic_DNA"/>
</dbReference>
<keyword evidence="4" id="KW-0808">Transferase</keyword>
<dbReference type="GO" id="GO:0043565">
    <property type="term" value="F:sequence-specific DNA binding"/>
    <property type="evidence" value="ECO:0007669"/>
    <property type="project" value="TreeGrafter"/>
</dbReference>
<dbReference type="Proteomes" id="UP001152797">
    <property type="component" value="Unassembled WGS sequence"/>
</dbReference>
<comment type="caution">
    <text evidence="2">The sequence shown here is derived from an EMBL/GenBank/DDBJ whole genome shotgun (WGS) entry which is preliminary data.</text>
</comment>
<dbReference type="EMBL" id="CAMXCT010002113">
    <property type="protein sequence ID" value="CAI3995760.1"/>
    <property type="molecule type" value="Genomic_DNA"/>
</dbReference>
<protein>
    <submittedName>
        <fullName evidence="4">Modification methylase AquI subunit alpha</fullName>
    </submittedName>
</protein>
<keyword evidence="4" id="KW-0489">Methyltransferase</keyword>
<evidence type="ECO:0000313" key="5">
    <source>
        <dbReference type="Proteomes" id="UP001152797"/>
    </source>
</evidence>
<accession>A0A9P1CQC0</accession>
<sequence>MLGSTGVPAAGGSGGSASGGCAAGCGAAGSTGSSGNWEQLAQRTGIWQLPNRGVAVFHESPAHAETFCSKLKEELQRYEFGAVRFENIDVSSVNWEEGHLSQLFKILQMAGASSQRIKAFRCGAKDPSVLSLCEWLACTEASKIPQEIHLSHNDLTTGSLEALITVLEVKSLRHRPNFPYWIRIEGNRMSTSFINDLAKDGKACLAVGKCSTRSCELMQQGQPPSLLHLRFGANQRAVPANQAVFPSVASSLSGVAPQDGSETAAAFPASEDRSPLLKKIESAHAMMQELRAASCEPIRALAENAAIVAQEELVEAAHQANTAARAAWQVKTTENCPSQAEMQWQQMQAGQQQQQQQQQQQWQQWQQQQLQQQQLQQQQMQAQMQMQQQMQWQAEQQKLQQQQLQAQWNQQQWAQHLQQSQQSMQQPVIQQPVMQPMQTMQPNQSGAPQQTDQTLDEEILRLLKEARAETATSPKKPEATSQPAADERNSRAKAAAAAAAEIEKRMKEQDKQDEEPKGPKLSEQKEEKTKTGEKEAKEQKQQKEQTDKKEATQQKKQKEHKEQKQDKPEKAEKVKDPKESKENSVEQKSTATASKVASSNPTQVTHVVDSPERKEAQTSAGSADPPWRAHRRRADKKPGSRSPTRPLRRTRRSRSRSRRQHRRTRKVRSPSRRAKSPSPPPLKKKPPGANPKTKSSPKVAVPDVGKAKTIVVEEDKAADEAKQQEMKERRERAAEIASLKSAVSQLFGGMM</sequence>
<reference evidence="2" key="1">
    <citation type="submission" date="2022-10" db="EMBL/GenBank/DDBJ databases">
        <authorList>
            <person name="Chen Y."/>
            <person name="Dougan E. K."/>
            <person name="Chan C."/>
            <person name="Rhodes N."/>
            <person name="Thang M."/>
        </authorList>
    </citation>
    <scope>NUCLEOTIDE SEQUENCE</scope>
</reference>
<feature type="compositionally biased region" description="Low complexity" evidence="1">
    <location>
        <begin position="588"/>
        <end position="599"/>
    </location>
</feature>
<dbReference type="PANTHER" id="PTHR14312">
    <property type="entry name" value="CREB/ATF BZIP TRANSCRIPTION FACTOR"/>
    <property type="match status" value="1"/>
</dbReference>
<reference evidence="3" key="2">
    <citation type="submission" date="2024-04" db="EMBL/GenBank/DDBJ databases">
        <authorList>
            <person name="Chen Y."/>
            <person name="Shah S."/>
            <person name="Dougan E. K."/>
            <person name="Thang M."/>
            <person name="Chan C."/>
        </authorList>
    </citation>
    <scope>NUCLEOTIDE SEQUENCE [LARGE SCALE GENOMIC DNA]</scope>
</reference>
<feature type="compositionally biased region" description="Basic and acidic residues" evidence="1">
    <location>
        <begin position="501"/>
        <end position="553"/>
    </location>
</feature>
<dbReference type="GO" id="GO:0008168">
    <property type="term" value="F:methyltransferase activity"/>
    <property type="evidence" value="ECO:0007669"/>
    <property type="project" value="UniProtKB-KW"/>
</dbReference>
<dbReference type="EMBL" id="CAMXCT030002113">
    <property type="protein sequence ID" value="CAL4783072.1"/>
    <property type="molecule type" value="Genomic_DNA"/>
</dbReference>
<feature type="compositionally biased region" description="Basic residues" evidence="1">
    <location>
        <begin position="646"/>
        <end position="675"/>
    </location>
</feature>
<dbReference type="AlphaFoldDB" id="A0A9P1CQC0"/>
<evidence type="ECO:0000313" key="2">
    <source>
        <dbReference type="EMBL" id="CAI3995760.1"/>
    </source>
</evidence>
<keyword evidence="5" id="KW-1185">Reference proteome</keyword>
<evidence type="ECO:0000256" key="1">
    <source>
        <dbReference type="SAM" id="MobiDB-lite"/>
    </source>
</evidence>
<dbReference type="GO" id="GO:0010468">
    <property type="term" value="P:regulation of gene expression"/>
    <property type="evidence" value="ECO:0007669"/>
    <property type="project" value="TreeGrafter"/>
</dbReference>
<feature type="compositionally biased region" description="Basic and acidic residues" evidence="1">
    <location>
        <begin position="711"/>
        <end position="731"/>
    </location>
</feature>
<evidence type="ECO:0000313" key="3">
    <source>
        <dbReference type="EMBL" id="CAL1149135.1"/>
    </source>
</evidence>